<dbReference type="Pfam" id="PF26116">
    <property type="entry name" value="FAM13A"/>
    <property type="match status" value="2"/>
</dbReference>
<feature type="compositionally biased region" description="Low complexity" evidence="2">
    <location>
        <begin position="58"/>
        <end position="69"/>
    </location>
</feature>
<gene>
    <name evidence="4" type="ORF">IV203_038302</name>
</gene>
<feature type="compositionally biased region" description="Polar residues" evidence="2">
    <location>
        <begin position="1206"/>
        <end position="1219"/>
    </location>
</feature>
<feature type="compositionally biased region" description="Low complexity" evidence="2">
    <location>
        <begin position="1"/>
        <end position="41"/>
    </location>
</feature>
<feature type="region of interest" description="Disordered" evidence="2">
    <location>
        <begin position="1"/>
        <end position="147"/>
    </location>
</feature>
<evidence type="ECO:0000259" key="3">
    <source>
        <dbReference type="Pfam" id="PF26116"/>
    </source>
</evidence>
<feature type="region of interest" description="Disordered" evidence="2">
    <location>
        <begin position="381"/>
        <end position="409"/>
    </location>
</feature>
<feature type="domain" description="FAM13A-like" evidence="3">
    <location>
        <begin position="1217"/>
        <end position="1277"/>
    </location>
</feature>
<feature type="compositionally biased region" description="Polar residues" evidence="2">
    <location>
        <begin position="1041"/>
        <end position="1060"/>
    </location>
</feature>
<dbReference type="EMBL" id="JAGRRH010000009">
    <property type="protein sequence ID" value="KAG7365099.1"/>
    <property type="molecule type" value="Genomic_DNA"/>
</dbReference>
<evidence type="ECO:0000256" key="2">
    <source>
        <dbReference type="SAM" id="MobiDB-lite"/>
    </source>
</evidence>
<feature type="compositionally biased region" description="Polar residues" evidence="2">
    <location>
        <begin position="688"/>
        <end position="710"/>
    </location>
</feature>
<dbReference type="OrthoDB" id="2161449at2759"/>
<evidence type="ECO:0000313" key="4">
    <source>
        <dbReference type="EMBL" id="KAG7365099.1"/>
    </source>
</evidence>
<comment type="caution">
    <text evidence="4">The sequence shown here is derived from an EMBL/GenBank/DDBJ whole genome shotgun (WGS) entry which is preliminary data.</text>
</comment>
<dbReference type="InterPro" id="IPR039102">
    <property type="entry name" value="FAM13"/>
</dbReference>
<protein>
    <recommendedName>
        <fullName evidence="3">FAM13A-like domain-containing protein</fullName>
    </recommendedName>
</protein>
<feature type="region of interest" description="Disordered" evidence="2">
    <location>
        <begin position="1182"/>
        <end position="1220"/>
    </location>
</feature>
<evidence type="ECO:0000256" key="1">
    <source>
        <dbReference type="SAM" id="Coils"/>
    </source>
</evidence>
<dbReference type="PROSITE" id="PS50096">
    <property type="entry name" value="IQ"/>
    <property type="match status" value="1"/>
</dbReference>
<feature type="compositionally biased region" description="Pro residues" evidence="2">
    <location>
        <begin position="779"/>
        <end position="791"/>
    </location>
</feature>
<accession>A0A9K3Q1S5</accession>
<feature type="compositionally biased region" description="Polar residues" evidence="2">
    <location>
        <begin position="829"/>
        <end position="847"/>
    </location>
</feature>
<keyword evidence="1" id="KW-0175">Coiled coil</keyword>
<keyword evidence="5" id="KW-1185">Reference proteome</keyword>
<feature type="compositionally biased region" description="Acidic residues" evidence="2">
    <location>
        <begin position="260"/>
        <end position="274"/>
    </location>
</feature>
<feature type="region of interest" description="Disordered" evidence="2">
    <location>
        <begin position="245"/>
        <end position="274"/>
    </location>
</feature>
<dbReference type="Proteomes" id="UP000693970">
    <property type="component" value="Unassembled WGS sequence"/>
</dbReference>
<sequence length="1283" mass="138995">MKQGGSRSTSTSPASIAAASTSSTSSTTTTTTTATVTDPSSRQSMSKNAALRRRRSKGGSASGSSFSKGESNESDASYINNSNNSTSTLIDANDATSNSNTTSNRPDPSGQTTSMIHTSMTSSTSSAQQNSSQSQQPQHVQNPSEKPCHTARLALLCCQNAIRMGSRTQLGLCPPGRARRELKAALRQKNARTGRTGQALQQRRSSTGGIQGYPDMGGYYGVDKLMGPDVLDVYAAQEDAFLNSSSTPKHITNSYKTYDDESEEEPSSGDDDDLTDMKYLLVIDEPVRRPAEEQKKYHSFVEPLFTPIGAENLSNNVGVVGGMAADSVAVGKLPFNRRKLRYFDSISAQDTMTARNYLQQELQRSKKREVLLLAQHLKRTQHKQRRQLKENIGQPLDNKDLADPESMEESKALLPASVSKIDGPMTTAVAAALVVESLELNPLESIEGMSKCYEGIVAAGVALLEANISDPTSPANDTTGVSQATRAEIVAALTPLLITSLEQPSGDVVILLAKMRRMCGTPRYQRRFVQRIAPSLIRPPRGAMWCLKHQNDMEPILAAAELIFDSAFEIFSKGWYDRGQLLLADTKRAETLSAAAMQLKNLSSGPQENLTLELGHGGWRSSKYKSGKDATKAGTKEPLAEWEVIAVDRQIRVSISNIISKDWSKVVVHSREAALSTATYHRNRQSNKRLLQPTTSGDMSPKNSMASSPISPARQLTPRNAQAGSGDSDAVTLSTSLLPKEPRDRSKSPVRKSNVPVMPLSPPPPNRTGAEDAVQNIPLFPPSDFTPPRSPTPKTQEYTTDTTATSSVASSPASPKRGKHASTPPVKESISNVPDSIVSAGTPQSGGDTDRAPISPLSVGTATPVDSALHRPMSSASSVASSVTGVTAAGTQASHYRTLTSTAAERKRTVAACRALRAQITRFEEAFIALHGRPPKGATERAPLATTYAQYREWKRAIRADASCRIQALFRGARTRWKLLRSNDPLASRVVMSRAGRRRAGIQLGAAQPSGQDPVLKELSIPSEIGENRAGGSIMTGVQDQRYSTHGQSSSQNRSPQWGSQVIRRRPGGGTEGSSSTNPIPKPVASPSNSFSSKVAAESATLSLSELQNRKRELKQQLKQYDMNFAKNHGRMPVKAEKEPIRHLYEKYNALKSQITLMEQEGKGIASPLAAPQTSPVLVAQRTVSPVGSDSDESGPRRSHPRGNRTPASTTGQTTSQDLSVLKAEKGRLHQMLRSYEKDFYREHQRQVSSFADIRPVASQYRRYKEIKKAIAALQSSGERRER</sequence>
<proteinExistence type="predicted"/>
<feature type="compositionally biased region" description="Low complexity" evidence="2">
    <location>
        <begin position="799"/>
        <end position="814"/>
    </location>
</feature>
<feature type="coiled-coil region" evidence="1">
    <location>
        <begin position="1097"/>
        <end position="1161"/>
    </location>
</feature>
<feature type="region of interest" description="Disordered" evidence="2">
    <location>
        <begin position="678"/>
        <end position="857"/>
    </location>
</feature>
<feature type="compositionally biased region" description="Low complexity" evidence="2">
    <location>
        <begin position="111"/>
        <end position="144"/>
    </location>
</feature>
<feature type="domain" description="FAM13A-like" evidence="3">
    <location>
        <begin position="1099"/>
        <end position="1161"/>
    </location>
</feature>
<dbReference type="PANTHER" id="PTHR15904:SF17">
    <property type="entry name" value="RHO-GAP DOMAIN-CONTAINING PROTEIN"/>
    <property type="match status" value="1"/>
</dbReference>
<reference evidence="4" key="2">
    <citation type="submission" date="2021-04" db="EMBL/GenBank/DDBJ databases">
        <authorList>
            <person name="Podell S."/>
        </authorList>
    </citation>
    <scope>NUCLEOTIDE SEQUENCE</scope>
    <source>
        <strain evidence="4">Hildebrandi</strain>
    </source>
</reference>
<evidence type="ECO:0000313" key="5">
    <source>
        <dbReference type="Proteomes" id="UP000693970"/>
    </source>
</evidence>
<feature type="compositionally biased region" description="Polar residues" evidence="2">
    <location>
        <begin position="717"/>
        <end position="737"/>
    </location>
</feature>
<feature type="compositionally biased region" description="Polar residues" evidence="2">
    <location>
        <begin position="245"/>
        <end position="256"/>
    </location>
</feature>
<dbReference type="InterPro" id="IPR059029">
    <property type="entry name" value="FAM13A_dom"/>
</dbReference>
<name>A0A9K3Q1S5_9STRA</name>
<feature type="region of interest" description="Disordered" evidence="2">
    <location>
        <begin position="1041"/>
        <end position="1092"/>
    </location>
</feature>
<reference evidence="4" key="1">
    <citation type="journal article" date="2021" name="Sci. Rep.">
        <title>Diploid genomic architecture of Nitzschia inconspicua, an elite biomass production diatom.</title>
        <authorList>
            <person name="Oliver A."/>
            <person name="Podell S."/>
            <person name="Pinowska A."/>
            <person name="Traller J.C."/>
            <person name="Smith S.R."/>
            <person name="McClure R."/>
            <person name="Beliaev A."/>
            <person name="Bohutskyi P."/>
            <person name="Hill E.A."/>
            <person name="Rabines A."/>
            <person name="Zheng H."/>
            <person name="Allen L.Z."/>
            <person name="Kuo A."/>
            <person name="Grigoriev I.V."/>
            <person name="Allen A.E."/>
            <person name="Hazlebeck D."/>
            <person name="Allen E.E."/>
        </authorList>
    </citation>
    <scope>NUCLEOTIDE SEQUENCE</scope>
    <source>
        <strain evidence="4">Hildebrandi</strain>
    </source>
</reference>
<feature type="compositionally biased region" description="Polar residues" evidence="2">
    <location>
        <begin position="191"/>
        <end position="208"/>
    </location>
</feature>
<dbReference type="PANTHER" id="PTHR15904">
    <property type="entry name" value="FAM13"/>
    <property type="match status" value="1"/>
</dbReference>
<organism evidence="4 5">
    <name type="scientific">Nitzschia inconspicua</name>
    <dbReference type="NCBI Taxonomy" id="303405"/>
    <lineage>
        <taxon>Eukaryota</taxon>
        <taxon>Sar</taxon>
        <taxon>Stramenopiles</taxon>
        <taxon>Ochrophyta</taxon>
        <taxon>Bacillariophyta</taxon>
        <taxon>Bacillariophyceae</taxon>
        <taxon>Bacillariophycidae</taxon>
        <taxon>Bacillariales</taxon>
        <taxon>Bacillariaceae</taxon>
        <taxon>Nitzschia</taxon>
    </lineage>
</organism>
<feature type="region of interest" description="Disordered" evidence="2">
    <location>
        <begin position="186"/>
        <end position="212"/>
    </location>
</feature>